<dbReference type="SUPFAM" id="SSF51556">
    <property type="entry name" value="Metallo-dependent hydrolases"/>
    <property type="match status" value="1"/>
</dbReference>
<protein>
    <submittedName>
        <fullName evidence="3">Amidohydrolase</fullName>
    </submittedName>
</protein>
<reference evidence="3 4" key="1">
    <citation type="submission" date="2017-08" db="EMBL/GenBank/DDBJ databases">
        <title>Reclassification of Bisgaard taxon 37 and 44.</title>
        <authorList>
            <person name="Christensen H."/>
        </authorList>
    </citation>
    <scope>NUCLEOTIDE SEQUENCE [LARGE SCALE GENOMIC DNA]</scope>
    <source>
        <strain evidence="3 4">B96_3</strain>
    </source>
</reference>
<comment type="caution">
    <text evidence="3">The sequence shown here is derived from an EMBL/GenBank/DDBJ whole genome shotgun (WGS) entry which is preliminary data.</text>
</comment>
<dbReference type="OrthoDB" id="149172at2"/>
<dbReference type="InterPro" id="IPR032465">
    <property type="entry name" value="ACMSD"/>
</dbReference>
<keyword evidence="1" id="KW-0456">Lyase</keyword>
<dbReference type="GO" id="GO:0005829">
    <property type="term" value="C:cytosol"/>
    <property type="evidence" value="ECO:0007669"/>
    <property type="project" value="TreeGrafter"/>
</dbReference>
<dbReference type="InterPro" id="IPR006680">
    <property type="entry name" value="Amidohydro-rel"/>
</dbReference>
<dbReference type="PANTHER" id="PTHR21240:SF30">
    <property type="entry name" value="AMIDOHYDROLASE-RELATED DOMAIN-CONTAINING PROTEIN-RELATED"/>
    <property type="match status" value="1"/>
</dbReference>
<dbReference type="GO" id="GO:0016787">
    <property type="term" value="F:hydrolase activity"/>
    <property type="evidence" value="ECO:0007669"/>
    <property type="project" value="UniProtKB-KW"/>
</dbReference>
<dbReference type="AlphaFoldDB" id="A0A3A1Y7B2"/>
<evidence type="ECO:0000259" key="2">
    <source>
        <dbReference type="Pfam" id="PF04909"/>
    </source>
</evidence>
<evidence type="ECO:0000313" key="4">
    <source>
        <dbReference type="Proteomes" id="UP000265691"/>
    </source>
</evidence>
<sequence length="325" mass="36543">MPQTLAQAPYLVNWGKQVDDLGAQDLTRPRVIKQADSLQKLMQTGESRLAEMDEHGIDMQVLSYAASPQLIEDKELAVTLITQANDHLAQIKANNPDRFAGFATLPWQDPEAALTELDRVVKLGFTGVLLNGRPSADFLDHPKYAQVLAKMNEHKMVLFLHPGVPNQEVQQAYYAGFNDEVSARLSMFAWGWHNESGIQLIRLILSGALDRNRDLKIISGHWGELMPFYLQRMDDSIPLEASGLERTLLQTVKDQVYITNSGMTGIPHFNFIREVVGIDNMLFSVDYPYLSLNGARAFVESLPLSDEDKEKFAYKNAAKLLRLDV</sequence>
<keyword evidence="4" id="KW-1185">Reference proteome</keyword>
<feature type="domain" description="Amidohydrolase-related" evidence="2">
    <location>
        <begin position="46"/>
        <end position="323"/>
    </location>
</feature>
<dbReference type="Proteomes" id="UP000265691">
    <property type="component" value="Unassembled WGS sequence"/>
</dbReference>
<organism evidence="3 4">
    <name type="scientific">Psittacicella hinzii</name>
    <dbReference type="NCBI Taxonomy" id="2028575"/>
    <lineage>
        <taxon>Bacteria</taxon>
        <taxon>Pseudomonadati</taxon>
        <taxon>Pseudomonadota</taxon>
        <taxon>Gammaproteobacteria</taxon>
        <taxon>Pasteurellales</taxon>
        <taxon>Psittacicellaceae</taxon>
        <taxon>Psittacicella</taxon>
    </lineage>
</organism>
<dbReference type="GO" id="GO:0019748">
    <property type="term" value="P:secondary metabolic process"/>
    <property type="evidence" value="ECO:0007669"/>
    <property type="project" value="TreeGrafter"/>
</dbReference>
<dbReference type="PANTHER" id="PTHR21240">
    <property type="entry name" value="2-AMINO-3-CARBOXYLMUCONATE-6-SEMIALDEHYDE DECARBOXYLASE"/>
    <property type="match status" value="1"/>
</dbReference>
<keyword evidence="3" id="KW-0378">Hydrolase</keyword>
<dbReference type="Gene3D" id="3.20.20.140">
    <property type="entry name" value="Metal-dependent hydrolases"/>
    <property type="match status" value="1"/>
</dbReference>
<evidence type="ECO:0000256" key="1">
    <source>
        <dbReference type="ARBA" id="ARBA00023239"/>
    </source>
</evidence>
<name>A0A3A1Y7B2_9GAMM</name>
<dbReference type="GO" id="GO:0016831">
    <property type="term" value="F:carboxy-lyase activity"/>
    <property type="evidence" value="ECO:0007669"/>
    <property type="project" value="InterPro"/>
</dbReference>
<evidence type="ECO:0000313" key="3">
    <source>
        <dbReference type="EMBL" id="RIY32017.1"/>
    </source>
</evidence>
<accession>A0A3A1Y7B2</accession>
<proteinExistence type="predicted"/>
<dbReference type="Pfam" id="PF04909">
    <property type="entry name" value="Amidohydro_2"/>
    <property type="match status" value="1"/>
</dbReference>
<dbReference type="EMBL" id="NRHC01000071">
    <property type="protein sequence ID" value="RIY32017.1"/>
    <property type="molecule type" value="Genomic_DNA"/>
</dbReference>
<gene>
    <name evidence="3" type="ORF">CKF54_05655</name>
</gene>
<dbReference type="InterPro" id="IPR032466">
    <property type="entry name" value="Metal_Hydrolase"/>
</dbReference>